<reference evidence="2 3" key="1">
    <citation type="journal article" date="2017" name="Mol. Biol. Evol.">
        <title>The 4-celled Tetrabaena socialis nuclear genome reveals the essential components for genetic control of cell number at the origin of multicellularity in the volvocine lineage.</title>
        <authorList>
            <person name="Featherston J."/>
            <person name="Arakaki Y."/>
            <person name="Hanschen E.R."/>
            <person name="Ferris P.J."/>
            <person name="Michod R.E."/>
            <person name="Olson B.J.S.C."/>
            <person name="Nozaki H."/>
            <person name="Durand P.M."/>
        </authorList>
    </citation>
    <scope>NUCLEOTIDE SEQUENCE [LARGE SCALE GENOMIC DNA]</scope>
    <source>
        <strain evidence="2 3">NIES-571</strain>
    </source>
</reference>
<evidence type="ECO:0000313" key="3">
    <source>
        <dbReference type="Proteomes" id="UP000236333"/>
    </source>
</evidence>
<protein>
    <submittedName>
        <fullName evidence="2">Uncharacterized protein</fullName>
    </submittedName>
</protein>
<evidence type="ECO:0000256" key="1">
    <source>
        <dbReference type="SAM" id="MobiDB-lite"/>
    </source>
</evidence>
<comment type="caution">
    <text evidence="2">The sequence shown here is derived from an EMBL/GenBank/DDBJ whole genome shotgun (WGS) entry which is preliminary data.</text>
</comment>
<keyword evidence="3" id="KW-1185">Reference proteome</keyword>
<proteinExistence type="predicted"/>
<name>A0A2J7ZFU4_9CHLO</name>
<accession>A0A2J7ZFU4</accession>
<sequence length="74" mass="7981">MQTPLPAPPYPLSPTHPHWSEVTAFLALASWPSSQGPWTSPSPSIDLSPFGPFHTLPGPPSPRPGPLRPLLLRL</sequence>
<dbReference type="Proteomes" id="UP000236333">
    <property type="component" value="Unassembled WGS sequence"/>
</dbReference>
<organism evidence="2 3">
    <name type="scientific">Tetrabaena socialis</name>
    <dbReference type="NCBI Taxonomy" id="47790"/>
    <lineage>
        <taxon>Eukaryota</taxon>
        <taxon>Viridiplantae</taxon>
        <taxon>Chlorophyta</taxon>
        <taxon>core chlorophytes</taxon>
        <taxon>Chlorophyceae</taxon>
        <taxon>CS clade</taxon>
        <taxon>Chlamydomonadales</taxon>
        <taxon>Tetrabaenaceae</taxon>
        <taxon>Tetrabaena</taxon>
    </lineage>
</organism>
<gene>
    <name evidence="2" type="ORF">TSOC_015082</name>
</gene>
<feature type="compositionally biased region" description="Pro residues" evidence="1">
    <location>
        <begin position="57"/>
        <end position="67"/>
    </location>
</feature>
<feature type="compositionally biased region" description="Polar residues" evidence="1">
    <location>
        <begin position="33"/>
        <end position="45"/>
    </location>
</feature>
<dbReference type="EMBL" id="PGGS01003935">
    <property type="protein sequence ID" value="PNG99145.1"/>
    <property type="molecule type" value="Genomic_DNA"/>
</dbReference>
<feature type="region of interest" description="Disordered" evidence="1">
    <location>
        <begin position="33"/>
        <end position="74"/>
    </location>
</feature>
<evidence type="ECO:0000313" key="2">
    <source>
        <dbReference type="EMBL" id="PNG99145.1"/>
    </source>
</evidence>
<dbReference type="AlphaFoldDB" id="A0A2J7ZFU4"/>